<evidence type="ECO:0000313" key="3">
    <source>
        <dbReference type="Proteomes" id="UP000694865"/>
    </source>
</evidence>
<keyword evidence="3" id="KW-1185">Reference proteome</keyword>
<proteinExistence type="predicted"/>
<dbReference type="InterPro" id="IPR003961">
    <property type="entry name" value="FN3_dom"/>
</dbReference>
<dbReference type="PANTHER" id="PTHR46708:SF2">
    <property type="entry name" value="FIBRONECTIN TYPE-III DOMAIN-CONTAINING PROTEIN"/>
    <property type="match status" value="1"/>
</dbReference>
<dbReference type="RefSeq" id="XP_006815243.1">
    <property type="nucleotide sequence ID" value="XM_006815180.1"/>
</dbReference>
<name>A0ABM0M5F2_SACKO</name>
<dbReference type="Pfam" id="PF00041">
    <property type="entry name" value="fn3"/>
    <property type="match status" value="3"/>
</dbReference>
<protein>
    <submittedName>
        <fullName evidence="4">Fibronectin-like</fullName>
    </submittedName>
</protein>
<gene>
    <name evidence="4" type="primary">LOC102805888</name>
</gene>
<dbReference type="SMART" id="SM00060">
    <property type="entry name" value="FN3"/>
    <property type="match status" value="3"/>
</dbReference>
<dbReference type="GeneID" id="102805888"/>
<feature type="domain" description="Fibronectin type-III" evidence="2">
    <location>
        <begin position="1"/>
        <end position="95"/>
    </location>
</feature>
<reference evidence="4" key="1">
    <citation type="submission" date="2025-08" db="UniProtKB">
        <authorList>
            <consortium name="RefSeq"/>
        </authorList>
    </citation>
    <scope>IDENTIFICATION</scope>
    <source>
        <tissue evidence="4">Testes</tissue>
    </source>
</reference>
<dbReference type="Proteomes" id="UP000694865">
    <property type="component" value="Unplaced"/>
</dbReference>
<organism evidence="3 4">
    <name type="scientific">Saccoglossus kowalevskii</name>
    <name type="common">Acorn worm</name>
    <dbReference type="NCBI Taxonomy" id="10224"/>
    <lineage>
        <taxon>Eukaryota</taxon>
        <taxon>Metazoa</taxon>
        <taxon>Hemichordata</taxon>
        <taxon>Enteropneusta</taxon>
        <taxon>Harrimaniidae</taxon>
        <taxon>Saccoglossus</taxon>
    </lineage>
</organism>
<dbReference type="CDD" id="cd00063">
    <property type="entry name" value="FN3"/>
    <property type="match status" value="2"/>
</dbReference>
<keyword evidence="1" id="KW-0677">Repeat</keyword>
<dbReference type="InterPro" id="IPR050991">
    <property type="entry name" value="ECM_Regulatory_Proteins"/>
</dbReference>
<dbReference type="SUPFAM" id="SSF49265">
    <property type="entry name" value="Fibronectin type III"/>
    <property type="match status" value="2"/>
</dbReference>
<dbReference type="InterPro" id="IPR036116">
    <property type="entry name" value="FN3_sf"/>
</dbReference>
<dbReference type="PANTHER" id="PTHR46708">
    <property type="entry name" value="TENASCIN"/>
    <property type="match status" value="1"/>
</dbReference>
<dbReference type="InterPro" id="IPR013783">
    <property type="entry name" value="Ig-like_fold"/>
</dbReference>
<evidence type="ECO:0000259" key="2">
    <source>
        <dbReference type="PROSITE" id="PS50853"/>
    </source>
</evidence>
<evidence type="ECO:0000256" key="1">
    <source>
        <dbReference type="ARBA" id="ARBA00022737"/>
    </source>
</evidence>
<dbReference type="PROSITE" id="PS50853">
    <property type="entry name" value="FN3"/>
    <property type="match status" value="2"/>
</dbReference>
<feature type="domain" description="Fibronectin type-III" evidence="2">
    <location>
        <begin position="183"/>
        <end position="276"/>
    </location>
</feature>
<dbReference type="Gene3D" id="2.60.40.10">
    <property type="entry name" value="Immunoglobulins"/>
    <property type="match status" value="3"/>
</dbReference>
<accession>A0ABM0M5F2</accession>
<evidence type="ECO:0000313" key="4">
    <source>
        <dbReference type="RefSeq" id="XP_006815243.1"/>
    </source>
</evidence>
<sequence length="291" mass="31274">MPGNVTVDEETPTSISISWTAASGSFDYYEVAYAEAGGPTLIAGNLQPDSSMLEFTLEDLDPETEYMFTVLTVVGEGDMQERSEPSTVTANTEALNPLQVIVIDYDTDSITILWGETTQTGAAAYLIDLTPSDGSAYPSAVTIDDENRYDFTGLIAGREYTIEITVSGFNEKTMIVQRTVPHPPRNLRSISETETTVTIAWNAPINGFVDTYILTYEPADGKTASPITVEQDTLQLVIEGLTPSSQYDITLIGVAGTGSDKTESAKIMASVNTSAASPAQVIIKTVTTTKY</sequence>